<keyword evidence="2" id="KW-1185">Reference proteome</keyword>
<organism evidence="1 2">
    <name type="scientific">Drosophila gunungcola</name>
    <name type="common">fruit fly</name>
    <dbReference type="NCBI Taxonomy" id="103775"/>
    <lineage>
        <taxon>Eukaryota</taxon>
        <taxon>Metazoa</taxon>
        <taxon>Ecdysozoa</taxon>
        <taxon>Arthropoda</taxon>
        <taxon>Hexapoda</taxon>
        <taxon>Insecta</taxon>
        <taxon>Pterygota</taxon>
        <taxon>Neoptera</taxon>
        <taxon>Endopterygota</taxon>
        <taxon>Diptera</taxon>
        <taxon>Brachycera</taxon>
        <taxon>Muscomorpha</taxon>
        <taxon>Ephydroidea</taxon>
        <taxon>Drosophilidae</taxon>
        <taxon>Drosophila</taxon>
        <taxon>Sophophora</taxon>
    </lineage>
</organism>
<comment type="caution">
    <text evidence="1">The sequence shown here is derived from an EMBL/GenBank/DDBJ whole genome shotgun (WGS) entry which is preliminary data.</text>
</comment>
<evidence type="ECO:0000313" key="1">
    <source>
        <dbReference type="EMBL" id="KAI8033975.1"/>
    </source>
</evidence>
<evidence type="ECO:0000313" key="2">
    <source>
        <dbReference type="Proteomes" id="UP001059596"/>
    </source>
</evidence>
<name>A0A9P9YC53_9MUSC</name>
<proteinExistence type="predicted"/>
<reference evidence="1" key="1">
    <citation type="journal article" date="2023" name="Genome Biol. Evol.">
        <title>Long-read-based Genome Assembly of Drosophila gunungcola Reveals Fewer Chemosensory Genes in Flower-breeding Species.</title>
        <authorList>
            <person name="Negi A."/>
            <person name="Liao B.Y."/>
            <person name="Yeh S.D."/>
        </authorList>
    </citation>
    <scope>NUCLEOTIDE SEQUENCE</scope>
    <source>
        <strain evidence="1">Sukarami</strain>
    </source>
</reference>
<accession>A0A9P9YC53</accession>
<dbReference type="Proteomes" id="UP001059596">
    <property type="component" value="Unassembled WGS sequence"/>
</dbReference>
<sequence>MFSPQWTTSFNSCARNNHRRQCNGAGSTTDYSSV</sequence>
<dbReference type="EMBL" id="JAMKOV010000088">
    <property type="protein sequence ID" value="KAI8033975.1"/>
    <property type="molecule type" value="Genomic_DNA"/>
</dbReference>
<gene>
    <name evidence="1" type="ORF">M5D96_013267</name>
</gene>
<protein>
    <submittedName>
        <fullName evidence="1">Uncharacterized protein</fullName>
    </submittedName>
</protein>
<dbReference type="AlphaFoldDB" id="A0A9P9YC53"/>